<evidence type="ECO:0000256" key="6">
    <source>
        <dbReference type="ARBA" id="ARBA00023136"/>
    </source>
</evidence>
<feature type="transmembrane region" description="Helical" evidence="7">
    <location>
        <begin position="310"/>
        <end position="328"/>
    </location>
</feature>
<feature type="transmembrane region" description="Helical" evidence="7">
    <location>
        <begin position="368"/>
        <end position="391"/>
    </location>
</feature>
<feature type="transmembrane region" description="Helical" evidence="7">
    <location>
        <begin position="174"/>
        <end position="192"/>
    </location>
</feature>
<comment type="caution">
    <text evidence="9">The sequence shown here is derived from an EMBL/GenBank/DDBJ whole genome shotgun (WGS) entry which is preliminary data.</text>
</comment>
<feature type="transmembrane region" description="Helical" evidence="7">
    <location>
        <begin position="237"/>
        <end position="255"/>
    </location>
</feature>
<dbReference type="Pfam" id="PF07690">
    <property type="entry name" value="MFS_1"/>
    <property type="match status" value="1"/>
</dbReference>
<reference evidence="9" key="1">
    <citation type="submission" date="2020-12" db="EMBL/GenBank/DDBJ databases">
        <title>Oil enriched cultivation method for isolating marine PHA-producing bacteria.</title>
        <authorList>
            <person name="Zheng W."/>
            <person name="Yu S."/>
            <person name="Huang Y."/>
        </authorList>
    </citation>
    <scope>NUCLEOTIDE SEQUENCE</scope>
    <source>
        <strain evidence="9">SY-2-3</strain>
    </source>
</reference>
<protein>
    <submittedName>
        <fullName evidence="9">MFS transporter</fullName>
    </submittedName>
</protein>
<feature type="transmembrane region" description="Helical" evidence="7">
    <location>
        <begin position="56"/>
        <end position="75"/>
    </location>
</feature>
<evidence type="ECO:0000256" key="2">
    <source>
        <dbReference type="ARBA" id="ARBA00022448"/>
    </source>
</evidence>
<evidence type="ECO:0000313" key="10">
    <source>
        <dbReference type="Proteomes" id="UP000664405"/>
    </source>
</evidence>
<keyword evidence="4 7" id="KW-0812">Transmembrane</keyword>
<evidence type="ECO:0000259" key="8">
    <source>
        <dbReference type="PROSITE" id="PS50850"/>
    </source>
</evidence>
<feature type="transmembrane region" description="Helical" evidence="7">
    <location>
        <begin position="445"/>
        <end position="466"/>
    </location>
</feature>
<dbReference type="AlphaFoldDB" id="A0A8I1MAU2"/>
<gene>
    <name evidence="9" type="ORF">JF547_19290</name>
</gene>
<keyword evidence="6 7" id="KW-0472">Membrane</keyword>
<sequence length="476" mass="50093">MRNPSAQSAAQIIDIKQRKIVLFVVLATYLMILLDTSIVITGLPDIRTGLGFSPTGLAWVQNAYMLSFGGLLMLGARAGDLMGRKRVFLFGLLVFTVSSLAIGLAQSPAQLLIARSIQGIGAATLAPSTLALLSTYYPEGPERHRALAYYAATAGIGASLGLVVGGIFADWISWRVGFFINVPLGFVLFVLGRRFLAESQTHDGAFDLIGAISSTLGMTALVYGIVRSASTGWGDDLTIGSMLVAFFLLLWFVIAERRAAQPILPLWLFASRERSGAYIARMAFVGAMFSFFFFTTQFMQGVLDFTPFEAGVGFLPMTIPTFVASLFLPRLTARIGNGRVLSLALLTCAIGMFWLAQADVGSHYLRDLAMPMLLIGFGNGLALGPLTIAGVSGVAKTDSGAASGLVNVAHQLGGALGVSVLVVVFASAAAPGITGRLGLAHQIEMALGGAALMLLAGFVIAAIFVARPKVMAIPAS</sequence>
<evidence type="ECO:0000256" key="1">
    <source>
        <dbReference type="ARBA" id="ARBA00004651"/>
    </source>
</evidence>
<feature type="transmembrane region" description="Helical" evidence="7">
    <location>
        <begin position="20"/>
        <end position="44"/>
    </location>
</feature>
<dbReference type="InterPro" id="IPR036259">
    <property type="entry name" value="MFS_trans_sf"/>
</dbReference>
<feature type="transmembrane region" description="Helical" evidence="7">
    <location>
        <begin position="117"/>
        <end position="137"/>
    </location>
</feature>
<dbReference type="InterPro" id="IPR011701">
    <property type="entry name" value="MFS"/>
</dbReference>
<feature type="transmembrane region" description="Helical" evidence="7">
    <location>
        <begin position="204"/>
        <end position="225"/>
    </location>
</feature>
<dbReference type="RefSeq" id="WP_206928387.1">
    <property type="nucleotide sequence ID" value="NZ_JAEKJW010000004.1"/>
</dbReference>
<proteinExistence type="predicted"/>
<dbReference type="PANTHER" id="PTHR42718:SF46">
    <property type="entry name" value="BLR6921 PROTEIN"/>
    <property type="match status" value="1"/>
</dbReference>
<evidence type="ECO:0000256" key="3">
    <source>
        <dbReference type="ARBA" id="ARBA00022475"/>
    </source>
</evidence>
<dbReference type="CDD" id="cd17321">
    <property type="entry name" value="MFS_MMR_MDR_like"/>
    <property type="match status" value="1"/>
</dbReference>
<feature type="transmembrane region" description="Helical" evidence="7">
    <location>
        <begin position="149"/>
        <end position="168"/>
    </location>
</feature>
<evidence type="ECO:0000256" key="5">
    <source>
        <dbReference type="ARBA" id="ARBA00022989"/>
    </source>
</evidence>
<feature type="transmembrane region" description="Helical" evidence="7">
    <location>
        <begin position="340"/>
        <end position="356"/>
    </location>
</feature>
<dbReference type="GO" id="GO:0022857">
    <property type="term" value="F:transmembrane transporter activity"/>
    <property type="evidence" value="ECO:0007669"/>
    <property type="project" value="InterPro"/>
</dbReference>
<dbReference type="InterPro" id="IPR020846">
    <property type="entry name" value="MFS_dom"/>
</dbReference>
<dbReference type="PANTHER" id="PTHR42718">
    <property type="entry name" value="MAJOR FACILITATOR SUPERFAMILY MULTIDRUG TRANSPORTER MFSC"/>
    <property type="match status" value="1"/>
</dbReference>
<organism evidence="9 10">
    <name type="scientific">Thalassospira povalilytica</name>
    <dbReference type="NCBI Taxonomy" id="732237"/>
    <lineage>
        <taxon>Bacteria</taxon>
        <taxon>Pseudomonadati</taxon>
        <taxon>Pseudomonadota</taxon>
        <taxon>Alphaproteobacteria</taxon>
        <taxon>Rhodospirillales</taxon>
        <taxon>Thalassospiraceae</taxon>
        <taxon>Thalassospira</taxon>
    </lineage>
</organism>
<accession>A0A8I1MAU2</accession>
<name>A0A8I1MAU2_9PROT</name>
<keyword evidence="5 7" id="KW-1133">Transmembrane helix</keyword>
<keyword evidence="2" id="KW-0813">Transport</keyword>
<evidence type="ECO:0000313" key="9">
    <source>
        <dbReference type="EMBL" id="MBN8198620.1"/>
    </source>
</evidence>
<evidence type="ECO:0000256" key="7">
    <source>
        <dbReference type="SAM" id="Phobius"/>
    </source>
</evidence>
<dbReference type="Proteomes" id="UP000664405">
    <property type="component" value="Unassembled WGS sequence"/>
</dbReference>
<feature type="domain" description="Major facilitator superfamily (MFS) profile" evidence="8">
    <location>
        <begin position="21"/>
        <end position="469"/>
    </location>
</feature>
<dbReference type="EMBL" id="JAEKJW010000004">
    <property type="protein sequence ID" value="MBN8198620.1"/>
    <property type="molecule type" value="Genomic_DNA"/>
</dbReference>
<dbReference type="GO" id="GO:0005886">
    <property type="term" value="C:plasma membrane"/>
    <property type="evidence" value="ECO:0007669"/>
    <property type="project" value="UniProtKB-SubCell"/>
</dbReference>
<evidence type="ECO:0000256" key="4">
    <source>
        <dbReference type="ARBA" id="ARBA00022692"/>
    </source>
</evidence>
<feature type="transmembrane region" description="Helical" evidence="7">
    <location>
        <begin position="87"/>
        <end position="105"/>
    </location>
</feature>
<dbReference type="PROSITE" id="PS50850">
    <property type="entry name" value="MFS"/>
    <property type="match status" value="1"/>
</dbReference>
<dbReference type="SUPFAM" id="SSF103473">
    <property type="entry name" value="MFS general substrate transporter"/>
    <property type="match status" value="1"/>
</dbReference>
<dbReference type="Gene3D" id="1.20.1720.10">
    <property type="entry name" value="Multidrug resistance protein D"/>
    <property type="match status" value="1"/>
</dbReference>
<feature type="transmembrane region" description="Helical" evidence="7">
    <location>
        <begin position="276"/>
        <end position="298"/>
    </location>
</feature>
<comment type="subcellular location">
    <subcellularLocation>
        <location evidence="1">Cell membrane</location>
        <topology evidence="1">Multi-pass membrane protein</topology>
    </subcellularLocation>
</comment>
<dbReference type="Gene3D" id="1.20.1250.20">
    <property type="entry name" value="MFS general substrate transporter like domains"/>
    <property type="match status" value="1"/>
</dbReference>
<feature type="transmembrane region" description="Helical" evidence="7">
    <location>
        <begin position="412"/>
        <end position="433"/>
    </location>
</feature>
<keyword evidence="3" id="KW-1003">Cell membrane</keyword>